<gene>
    <name evidence="10" type="primary">SSO2_1</name>
    <name evidence="10" type="ORF">HDU87_004402</name>
</gene>
<dbReference type="GO" id="GO:0005886">
    <property type="term" value="C:plasma membrane"/>
    <property type="evidence" value="ECO:0007669"/>
    <property type="project" value="TreeGrafter"/>
</dbReference>
<dbReference type="InterPro" id="IPR006012">
    <property type="entry name" value="Syntaxin/epimorphin_CS"/>
</dbReference>
<dbReference type="GO" id="GO:0031201">
    <property type="term" value="C:SNARE complex"/>
    <property type="evidence" value="ECO:0007669"/>
    <property type="project" value="TreeGrafter"/>
</dbReference>
<dbReference type="InterPro" id="IPR006011">
    <property type="entry name" value="Syntaxin_N"/>
</dbReference>
<dbReference type="PANTHER" id="PTHR19957:SF307">
    <property type="entry name" value="PROTEIN SSO1-RELATED"/>
    <property type="match status" value="1"/>
</dbReference>
<keyword evidence="4 8" id="KW-1133">Transmembrane helix</keyword>
<dbReference type="InterPro" id="IPR010989">
    <property type="entry name" value="SNARE"/>
</dbReference>
<evidence type="ECO:0000256" key="4">
    <source>
        <dbReference type="ARBA" id="ARBA00022989"/>
    </source>
</evidence>
<evidence type="ECO:0000256" key="2">
    <source>
        <dbReference type="ARBA" id="ARBA00009063"/>
    </source>
</evidence>
<proteinExistence type="inferred from homology"/>
<evidence type="ECO:0000256" key="8">
    <source>
        <dbReference type="SAM" id="Phobius"/>
    </source>
</evidence>
<evidence type="ECO:0000256" key="5">
    <source>
        <dbReference type="ARBA" id="ARBA00023136"/>
    </source>
</evidence>
<evidence type="ECO:0000256" key="3">
    <source>
        <dbReference type="ARBA" id="ARBA00022692"/>
    </source>
</evidence>
<feature type="compositionally biased region" description="Low complexity" evidence="7">
    <location>
        <begin position="13"/>
        <end position="30"/>
    </location>
</feature>
<organism evidence="10 11">
    <name type="scientific">Geranomyces variabilis</name>
    <dbReference type="NCBI Taxonomy" id="109894"/>
    <lineage>
        <taxon>Eukaryota</taxon>
        <taxon>Fungi</taxon>
        <taxon>Fungi incertae sedis</taxon>
        <taxon>Chytridiomycota</taxon>
        <taxon>Chytridiomycota incertae sedis</taxon>
        <taxon>Chytridiomycetes</taxon>
        <taxon>Spizellomycetales</taxon>
        <taxon>Powellomycetaceae</taxon>
        <taxon>Geranomyces</taxon>
    </lineage>
</organism>
<dbReference type="InterPro" id="IPR045242">
    <property type="entry name" value="Syntaxin"/>
</dbReference>
<dbReference type="GO" id="GO:0012505">
    <property type="term" value="C:endomembrane system"/>
    <property type="evidence" value="ECO:0007669"/>
    <property type="project" value="TreeGrafter"/>
</dbReference>
<protein>
    <submittedName>
        <fullName evidence="10">Plasma membrane t-SNARE, secretory vesicle fusion</fullName>
    </submittedName>
</protein>
<dbReference type="Gene3D" id="1.20.5.110">
    <property type="match status" value="1"/>
</dbReference>
<feature type="transmembrane region" description="Helical" evidence="8">
    <location>
        <begin position="334"/>
        <end position="356"/>
    </location>
</feature>
<evidence type="ECO:0000313" key="11">
    <source>
        <dbReference type="Proteomes" id="UP001212152"/>
    </source>
</evidence>
<dbReference type="PANTHER" id="PTHR19957">
    <property type="entry name" value="SYNTAXIN"/>
    <property type="match status" value="1"/>
</dbReference>
<dbReference type="GO" id="GO:0006906">
    <property type="term" value="P:vesicle fusion"/>
    <property type="evidence" value="ECO:0007669"/>
    <property type="project" value="TreeGrafter"/>
</dbReference>
<keyword evidence="5 8" id="KW-0472">Membrane</keyword>
<comment type="caution">
    <text evidence="10">The sequence shown here is derived from an EMBL/GenBank/DDBJ whole genome shotgun (WGS) entry which is preliminary data.</text>
</comment>
<dbReference type="CDD" id="cd15849">
    <property type="entry name" value="SNARE_Sso1"/>
    <property type="match status" value="1"/>
</dbReference>
<dbReference type="Proteomes" id="UP001212152">
    <property type="component" value="Unassembled WGS sequence"/>
</dbReference>
<accession>A0AAD5TKA2</accession>
<evidence type="ECO:0000259" key="9">
    <source>
        <dbReference type="PROSITE" id="PS50192"/>
    </source>
</evidence>
<evidence type="ECO:0000256" key="7">
    <source>
        <dbReference type="SAM" id="MobiDB-lite"/>
    </source>
</evidence>
<sequence>MSRDRTQDLQMQSTNSRYSPSNSYNPSARYQPSPANSYSSRQNSGGYNDENRQQQQQPPRQYPPQNSYDSYTNSYDNSSRIAPPPQAAAAAGNRGGSSLDRFLDEVARNREGIERVNENVAQIEKLHQKALLGTSTDEQQYYTQQVDALQDETSDLIQSLRASVKALAAGNKTAPKSDLPIRQKQSSTLAEQLVRAAQTYQSTQLKSKQKYRQRMEREIRVARPDATSDEISRALDSGAAGGAFAQQLLMSSRVGSQRQALAEVQTRHEEISRIEESVSELLELFQDMQNMLETQQETIDAIETHVETSHVAIEQGSSEMSQAIVHRKASRKKAWYIVACLIVLLIIIAIVIYIYVVKPALDTKNAASK</sequence>
<dbReference type="InterPro" id="IPR000727">
    <property type="entry name" value="T_SNARE_dom"/>
</dbReference>
<feature type="region of interest" description="Disordered" evidence="7">
    <location>
        <begin position="1"/>
        <end position="96"/>
    </location>
</feature>
<name>A0AAD5TKA2_9FUNG</name>
<evidence type="ECO:0000256" key="1">
    <source>
        <dbReference type="ARBA" id="ARBA00004211"/>
    </source>
</evidence>
<feature type="domain" description="T-SNARE coiled-coil homology" evidence="9">
    <location>
        <begin position="261"/>
        <end position="323"/>
    </location>
</feature>
<evidence type="ECO:0000313" key="10">
    <source>
        <dbReference type="EMBL" id="KAJ3177649.1"/>
    </source>
</evidence>
<dbReference type="Pfam" id="PF05739">
    <property type="entry name" value="SNARE"/>
    <property type="match status" value="1"/>
</dbReference>
<keyword evidence="3 8" id="KW-0812">Transmembrane</keyword>
<keyword evidence="11" id="KW-1185">Reference proteome</keyword>
<dbReference type="GO" id="GO:0006886">
    <property type="term" value="P:intracellular protein transport"/>
    <property type="evidence" value="ECO:0007669"/>
    <property type="project" value="InterPro"/>
</dbReference>
<dbReference type="Gene3D" id="1.20.58.70">
    <property type="match status" value="1"/>
</dbReference>
<dbReference type="GO" id="GO:0048278">
    <property type="term" value="P:vesicle docking"/>
    <property type="evidence" value="ECO:0007669"/>
    <property type="project" value="TreeGrafter"/>
</dbReference>
<feature type="compositionally biased region" description="Low complexity" evidence="7">
    <location>
        <begin position="53"/>
        <end position="79"/>
    </location>
</feature>
<dbReference type="GO" id="GO:0000149">
    <property type="term" value="F:SNARE binding"/>
    <property type="evidence" value="ECO:0007669"/>
    <property type="project" value="TreeGrafter"/>
</dbReference>
<dbReference type="SMART" id="SM00503">
    <property type="entry name" value="SynN"/>
    <property type="match status" value="1"/>
</dbReference>
<comment type="similarity">
    <text evidence="2 6">Belongs to the syntaxin family.</text>
</comment>
<dbReference type="SUPFAM" id="SSF47661">
    <property type="entry name" value="t-snare proteins"/>
    <property type="match status" value="1"/>
</dbReference>
<dbReference type="PROSITE" id="PS00914">
    <property type="entry name" value="SYNTAXIN"/>
    <property type="match status" value="1"/>
</dbReference>
<reference evidence="10" key="1">
    <citation type="submission" date="2020-05" db="EMBL/GenBank/DDBJ databases">
        <title>Phylogenomic resolution of chytrid fungi.</title>
        <authorList>
            <person name="Stajich J.E."/>
            <person name="Amses K."/>
            <person name="Simmons R."/>
            <person name="Seto K."/>
            <person name="Myers J."/>
            <person name="Bonds A."/>
            <person name="Quandt C.A."/>
            <person name="Barry K."/>
            <person name="Liu P."/>
            <person name="Grigoriev I."/>
            <person name="Longcore J.E."/>
            <person name="James T.Y."/>
        </authorList>
    </citation>
    <scope>NUCLEOTIDE SEQUENCE</scope>
    <source>
        <strain evidence="10">JEL0379</strain>
    </source>
</reference>
<dbReference type="EMBL" id="JADGJQ010000032">
    <property type="protein sequence ID" value="KAJ3177649.1"/>
    <property type="molecule type" value="Genomic_DNA"/>
</dbReference>
<comment type="subcellular location">
    <subcellularLocation>
        <location evidence="1">Membrane</location>
        <topology evidence="1">Single-pass type IV membrane protein</topology>
    </subcellularLocation>
</comment>
<dbReference type="GO" id="GO:0006887">
    <property type="term" value="P:exocytosis"/>
    <property type="evidence" value="ECO:0007669"/>
    <property type="project" value="TreeGrafter"/>
</dbReference>
<dbReference type="SMART" id="SM00397">
    <property type="entry name" value="t_SNARE"/>
    <property type="match status" value="1"/>
</dbReference>
<dbReference type="AlphaFoldDB" id="A0AAD5TKA2"/>
<dbReference type="GO" id="GO:0005484">
    <property type="term" value="F:SNAP receptor activity"/>
    <property type="evidence" value="ECO:0007669"/>
    <property type="project" value="InterPro"/>
</dbReference>
<dbReference type="PROSITE" id="PS50192">
    <property type="entry name" value="T_SNARE"/>
    <property type="match status" value="1"/>
</dbReference>
<feature type="compositionally biased region" description="Polar residues" evidence="7">
    <location>
        <begin position="33"/>
        <end position="46"/>
    </location>
</feature>
<dbReference type="Pfam" id="PF14523">
    <property type="entry name" value="Syntaxin_2"/>
    <property type="match status" value="1"/>
</dbReference>
<evidence type="ECO:0000256" key="6">
    <source>
        <dbReference type="RuleBase" id="RU003858"/>
    </source>
</evidence>